<keyword evidence="1" id="KW-1133">Transmembrane helix</keyword>
<keyword evidence="3" id="KW-1185">Reference proteome</keyword>
<feature type="transmembrane region" description="Helical" evidence="1">
    <location>
        <begin position="24"/>
        <end position="46"/>
    </location>
</feature>
<dbReference type="EMBL" id="AMRV01000011">
    <property type="protein sequence ID" value="EMD81968.1"/>
    <property type="molecule type" value="Genomic_DNA"/>
</dbReference>
<protein>
    <submittedName>
        <fullName evidence="2">Capsule polysaccharide export-like protein</fullName>
    </submittedName>
</protein>
<name>M2U2C9_9SPHN</name>
<keyword evidence="1" id="KW-0472">Membrane</keyword>
<dbReference type="PATRIC" id="fig|1234595.3.peg.2625"/>
<dbReference type="GO" id="GO:0004713">
    <property type="term" value="F:protein tyrosine kinase activity"/>
    <property type="evidence" value="ECO:0007669"/>
    <property type="project" value="TreeGrafter"/>
</dbReference>
<gene>
    <name evidence="2" type="ORF">C725_2624</name>
</gene>
<dbReference type="OrthoDB" id="1523414at2"/>
<comment type="caution">
    <text evidence="2">The sequence shown here is derived from an EMBL/GenBank/DDBJ whole genome shotgun (WGS) entry which is preliminary data.</text>
</comment>
<proteinExistence type="predicted"/>
<evidence type="ECO:0000256" key="1">
    <source>
        <dbReference type="SAM" id="Phobius"/>
    </source>
</evidence>
<reference evidence="2 3" key="1">
    <citation type="journal article" date="2013" name="Genome Announc.">
        <title>Draft Genome Sequence of Strain JLT2015T, Belonging to the Family Sphingomonadaceae of the Alphaproteobacteria.</title>
        <authorList>
            <person name="Tang K."/>
            <person name="Liu K."/>
            <person name="Li S."/>
            <person name="Jiao N."/>
        </authorList>
    </citation>
    <scope>NUCLEOTIDE SEQUENCE [LARGE SCALE GENOMIC DNA]</scope>
    <source>
        <strain evidence="2 3">JLT2015</strain>
    </source>
</reference>
<dbReference type="RefSeq" id="WP_008603588.1">
    <property type="nucleotide sequence ID" value="NZ_AMRV01000011.1"/>
</dbReference>
<accession>M2U2C9</accession>
<keyword evidence="1" id="KW-0812">Transmembrane</keyword>
<dbReference type="InterPro" id="IPR050445">
    <property type="entry name" value="Bact_polysacc_biosynth/exp"/>
</dbReference>
<organism evidence="2 3">
    <name type="scientific">Pacificimonas flava</name>
    <dbReference type="NCBI Taxonomy" id="1234595"/>
    <lineage>
        <taxon>Bacteria</taxon>
        <taxon>Pseudomonadati</taxon>
        <taxon>Pseudomonadota</taxon>
        <taxon>Alphaproteobacteria</taxon>
        <taxon>Sphingomonadales</taxon>
        <taxon>Sphingosinicellaceae</taxon>
        <taxon>Pacificimonas</taxon>
    </lineage>
</organism>
<evidence type="ECO:0000313" key="3">
    <source>
        <dbReference type="Proteomes" id="UP000011717"/>
    </source>
</evidence>
<feature type="transmembrane region" description="Helical" evidence="1">
    <location>
        <begin position="354"/>
        <end position="375"/>
    </location>
</feature>
<dbReference type="AlphaFoldDB" id="M2U2C9"/>
<dbReference type="GO" id="GO:0005886">
    <property type="term" value="C:plasma membrane"/>
    <property type="evidence" value="ECO:0007669"/>
    <property type="project" value="TreeGrafter"/>
</dbReference>
<evidence type="ECO:0000313" key="2">
    <source>
        <dbReference type="EMBL" id="EMD81968.1"/>
    </source>
</evidence>
<dbReference type="PANTHER" id="PTHR32309:SF13">
    <property type="entry name" value="FERRIC ENTEROBACTIN TRANSPORT PROTEIN FEPE"/>
    <property type="match status" value="1"/>
</dbReference>
<sequence>MDRQTPPYLLTDIDHEAAPRWRRALPFSLFVLLPTLLAAIWLYGFAADQYESRAQFLVRSADGGTPSIGAGGLAQMIGLGAGSAAAGEVKAVAAYLTSHDAAAAADERLDLTAIFRRPEADLLSRLWDAAPSAEDLAEHYDDRVKVFVDPDTGIANLTVHTYRAADSKALADTLLALGEDRVNALNARAGERLLEAAQEQLALAEGELARVGAGIASYRRREQQVDPEASGAAQVELSAGLRAELAELRAQERAMAGALAEDSPQRVALRRRIAALAGEVAGAEAVLAGRQDSLSARVGDYEDLRLRQEFAAKRYELAAAAYEEARDQALRQNLFVVRVVEPNLPDEALYPKRATILLTIFAGLTLAYGIGWLLLAGVREHAA</sequence>
<dbReference type="PANTHER" id="PTHR32309">
    <property type="entry name" value="TYROSINE-PROTEIN KINASE"/>
    <property type="match status" value="1"/>
</dbReference>
<dbReference type="Proteomes" id="UP000011717">
    <property type="component" value="Unassembled WGS sequence"/>
</dbReference>